<evidence type="ECO:0000313" key="8">
    <source>
        <dbReference type="EMBL" id="KAE9383326.1"/>
    </source>
</evidence>
<dbReference type="InterPro" id="IPR036879">
    <property type="entry name" value="TF_MADSbox_sf"/>
</dbReference>
<sequence>MGFFKKAYELGVRCPVDVATRNLGPPGKRHEYSPHTCSTSYYTHILTRPRPDQVRGSSPNPRKRSHSHVHRDSRSKSRSPSYHSHPSTFSRADFSRAGYPLATHTILNDMSRFPNDCGLTRPDRDPWARAQSAGYILASAIRRRAVWQHLPLYYGFVRRLCEISSFMRATVYGAFHGRLCSGLYPLLSQTAWSMLSYNITLTSDQRWNPLSTAVYNPPSNFSDQLSSTSSVLYIDPNAPNVLFTLPNNATSGCHHLLIPSVSVQRNYLESASLFSSPSSLQLSSFLSFCAFSEISDLVAFFEAVDRGGGTGSPSSPSFVHALTSPNPNPNPNPNAGSSSDSWLDFQSNAAPASTIPLASSPDNPTVNDAYPSFGSMRTRWASRAGVGPEYPNVGGMGIDMDVDLGFDMDVDLVSIWTLTWVSIWTSTWF</sequence>
<evidence type="ECO:0000256" key="3">
    <source>
        <dbReference type="ARBA" id="ARBA00023125"/>
    </source>
</evidence>
<feature type="domain" description="MADS-box" evidence="7">
    <location>
        <begin position="1"/>
        <end position="36"/>
    </location>
</feature>
<comment type="subcellular location">
    <subcellularLocation>
        <location evidence="1">Nucleus</location>
    </subcellularLocation>
</comment>
<organism evidence="8 9">
    <name type="scientific">Gymnopus androsaceus JB14</name>
    <dbReference type="NCBI Taxonomy" id="1447944"/>
    <lineage>
        <taxon>Eukaryota</taxon>
        <taxon>Fungi</taxon>
        <taxon>Dikarya</taxon>
        <taxon>Basidiomycota</taxon>
        <taxon>Agaricomycotina</taxon>
        <taxon>Agaricomycetes</taxon>
        <taxon>Agaricomycetidae</taxon>
        <taxon>Agaricales</taxon>
        <taxon>Marasmiineae</taxon>
        <taxon>Omphalotaceae</taxon>
        <taxon>Gymnopus</taxon>
    </lineage>
</organism>
<evidence type="ECO:0000256" key="4">
    <source>
        <dbReference type="ARBA" id="ARBA00023163"/>
    </source>
</evidence>
<dbReference type="OrthoDB" id="5312224at2759"/>
<evidence type="ECO:0000256" key="5">
    <source>
        <dbReference type="ARBA" id="ARBA00023242"/>
    </source>
</evidence>
<keyword evidence="2" id="KW-0805">Transcription regulation</keyword>
<feature type="region of interest" description="Disordered" evidence="6">
    <location>
        <begin position="44"/>
        <end position="89"/>
    </location>
</feature>
<accession>A0A6A4GCR8</accession>
<protein>
    <recommendedName>
        <fullName evidence="7">MADS-box domain-containing protein</fullName>
    </recommendedName>
</protein>
<proteinExistence type="predicted"/>
<dbReference type="GO" id="GO:0005634">
    <property type="term" value="C:nucleus"/>
    <property type="evidence" value="ECO:0007669"/>
    <property type="project" value="UniProtKB-SubCell"/>
</dbReference>
<keyword evidence="5" id="KW-0539">Nucleus</keyword>
<keyword evidence="9" id="KW-1185">Reference proteome</keyword>
<dbReference type="GO" id="GO:0046983">
    <property type="term" value="F:protein dimerization activity"/>
    <property type="evidence" value="ECO:0007669"/>
    <property type="project" value="InterPro"/>
</dbReference>
<dbReference type="AlphaFoldDB" id="A0A6A4GCR8"/>
<dbReference type="InterPro" id="IPR002100">
    <property type="entry name" value="TF_MADSbox"/>
</dbReference>
<reference evidence="8" key="1">
    <citation type="journal article" date="2019" name="Environ. Microbiol.">
        <title>Fungal ecological strategies reflected in gene transcription - a case study of two litter decomposers.</title>
        <authorList>
            <person name="Barbi F."/>
            <person name="Kohler A."/>
            <person name="Barry K."/>
            <person name="Baskaran P."/>
            <person name="Daum C."/>
            <person name="Fauchery L."/>
            <person name="Ihrmark K."/>
            <person name="Kuo A."/>
            <person name="LaButti K."/>
            <person name="Lipzen A."/>
            <person name="Morin E."/>
            <person name="Grigoriev I.V."/>
            <person name="Henrissat B."/>
            <person name="Lindahl B."/>
            <person name="Martin F."/>
        </authorList>
    </citation>
    <scope>NUCLEOTIDE SEQUENCE</scope>
    <source>
        <strain evidence="8">JB14</strain>
    </source>
</reference>
<dbReference type="Proteomes" id="UP000799118">
    <property type="component" value="Unassembled WGS sequence"/>
</dbReference>
<dbReference type="GO" id="GO:0003677">
    <property type="term" value="F:DNA binding"/>
    <property type="evidence" value="ECO:0007669"/>
    <property type="project" value="UniProtKB-KW"/>
</dbReference>
<gene>
    <name evidence="8" type="ORF">BT96DRAFT_1009345</name>
</gene>
<dbReference type="EMBL" id="ML770550">
    <property type="protein sequence ID" value="KAE9383326.1"/>
    <property type="molecule type" value="Genomic_DNA"/>
</dbReference>
<evidence type="ECO:0000256" key="1">
    <source>
        <dbReference type="ARBA" id="ARBA00004123"/>
    </source>
</evidence>
<evidence type="ECO:0000256" key="2">
    <source>
        <dbReference type="ARBA" id="ARBA00023015"/>
    </source>
</evidence>
<dbReference type="SUPFAM" id="SSF55455">
    <property type="entry name" value="SRF-like"/>
    <property type="match status" value="1"/>
</dbReference>
<evidence type="ECO:0000256" key="6">
    <source>
        <dbReference type="SAM" id="MobiDB-lite"/>
    </source>
</evidence>
<keyword evidence="4" id="KW-0804">Transcription</keyword>
<evidence type="ECO:0000313" key="9">
    <source>
        <dbReference type="Proteomes" id="UP000799118"/>
    </source>
</evidence>
<feature type="region of interest" description="Disordered" evidence="6">
    <location>
        <begin position="312"/>
        <end position="341"/>
    </location>
</feature>
<evidence type="ECO:0000259" key="7">
    <source>
        <dbReference type="PROSITE" id="PS50066"/>
    </source>
</evidence>
<keyword evidence="3" id="KW-0238">DNA-binding</keyword>
<name>A0A6A4GCR8_9AGAR</name>
<dbReference type="GO" id="GO:0045944">
    <property type="term" value="P:positive regulation of transcription by RNA polymerase II"/>
    <property type="evidence" value="ECO:0007669"/>
    <property type="project" value="UniProtKB-ARBA"/>
</dbReference>
<feature type="compositionally biased region" description="Low complexity" evidence="6">
    <location>
        <begin position="78"/>
        <end position="87"/>
    </location>
</feature>
<dbReference type="PROSITE" id="PS50066">
    <property type="entry name" value="MADS_BOX_2"/>
    <property type="match status" value="1"/>
</dbReference>